<evidence type="ECO:0000256" key="10">
    <source>
        <dbReference type="RuleBase" id="RU003421"/>
    </source>
</evidence>
<dbReference type="InterPro" id="IPR005944">
    <property type="entry name" value="Pro_iminopeptidase"/>
</dbReference>
<feature type="active site" evidence="9">
    <location>
        <position position="259"/>
    </location>
</feature>
<dbReference type="STRING" id="747682.MALL_0375"/>
<dbReference type="OrthoDB" id="53505at2"/>
<dbReference type="AlphaFoldDB" id="D4XWQ3"/>
<organism evidence="12 13">
    <name type="scientific">Mycoplasmopsis alligatoris A21JP2</name>
    <dbReference type="NCBI Taxonomy" id="747682"/>
    <lineage>
        <taxon>Bacteria</taxon>
        <taxon>Bacillati</taxon>
        <taxon>Mycoplasmatota</taxon>
        <taxon>Mycoplasmoidales</taxon>
        <taxon>Metamycoplasmataceae</taxon>
        <taxon>Mycoplasmopsis</taxon>
    </lineage>
</organism>
<dbReference type="GO" id="GO:0004177">
    <property type="term" value="F:aminopeptidase activity"/>
    <property type="evidence" value="ECO:0007669"/>
    <property type="project" value="UniProtKB-UniRule"/>
</dbReference>
<keyword evidence="13" id="KW-1185">Reference proteome</keyword>
<reference evidence="12 13" key="1">
    <citation type="submission" date="2010-03" db="EMBL/GenBank/DDBJ databases">
        <authorList>
            <person name="Glass J.I."/>
            <person name="Benders G.A."/>
            <person name="Durkin A.S."/>
            <person name="Farmerie W.G."/>
            <person name="Hlavinka K."/>
            <person name="Hostetler J."/>
            <person name="Jackson J."/>
            <person name="May M.A."/>
            <person name="Miller R.H."/>
            <person name="Paralanov V."/>
            <person name="Radune D."/>
            <person name="Szczypinski B."/>
            <person name="Brown D.R."/>
        </authorList>
    </citation>
    <scope>NUCLEOTIDE SEQUENCE [LARGE SCALE GENOMIC DNA]</scope>
    <source>
        <strain evidence="12 13">A21JP2</strain>
    </source>
</reference>
<evidence type="ECO:0000256" key="9">
    <source>
        <dbReference type="PIRSR" id="PIRSR006431-1"/>
    </source>
</evidence>
<evidence type="ECO:0000256" key="4">
    <source>
        <dbReference type="ARBA" id="ARBA00022438"/>
    </source>
</evidence>
<dbReference type="InterPro" id="IPR002410">
    <property type="entry name" value="Peptidase_S33"/>
</dbReference>
<dbReference type="RefSeq" id="WP_005684008.1">
    <property type="nucleotide sequence ID" value="NZ_ADNC01000027.1"/>
</dbReference>
<dbReference type="Proteomes" id="UP000004757">
    <property type="component" value="Unassembled WGS sequence"/>
</dbReference>
<feature type="active site" description="Proton donor" evidence="9">
    <location>
        <position position="287"/>
    </location>
</feature>
<comment type="caution">
    <text evidence="12">The sequence shown here is derived from an EMBL/GenBank/DDBJ whole genome shotgun (WGS) entry which is preliminary data.</text>
</comment>
<evidence type="ECO:0000256" key="5">
    <source>
        <dbReference type="ARBA" id="ARBA00022490"/>
    </source>
</evidence>
<dbReference type="GO" id="GO:0006508">
    <property type="term" value="P:proteolysis"/>
    <property type="evidence" value="ECO:0007669"/>
    <property type="project" value="UniProtKB-KW"/>
</dbReference>
<dbReference type="EMBL" id="ADNC01000027">
    <property type="protein sequence ID" value="EFF41365.1"/>
    <property type="molecule type" value="Genomic_DNA"/>
</dbReference>
<dbReference type="eggNOG" id="COG0596">
    <property type="taxonomic scope" value="Bacteria"/>
</dbReference>
<comment type="catalytic activity">
    <reaction evidence="1 8 10">
        <text>Release of N-terminal proline from a peptide.</text>
        <dbReference type="EC" id="3.4.11.5"/>
    </reaction>
</comment>
<sequence length="312" mass="36122">MEHIVYEEGYLKVDNNHEIYYELSGNKNGIPVFYFHGGPGGSTNVESKKFFDPKFYNIVVFDQRGAGKSKPSASIINNNTWALISDIEALRKKIKAKKILVFGGSWGSTLALAYAIKHSENVLGLILRGIFLGTKEEYKWLYQSGIDQFYPDIFEIYKNYVPKEKQNNLLSSYYELLQNKNLEKAYEAANYFSYLESNAVSVSRNNYHLKTSPKEALEISLLETHYFVNNCFFESDNWILENTDKIKDIKTYIVHGRYDMVTLVKNAYKLDRKLNNSTLFIVEESGHSTSEKAIKERLLWCVEDFKKHAKKL</sequence>
<keyword evidence="7 8" id="KW-0378">Hydrolase</keyword>
<dbReference type="PIRSF" id="PIRSF006431">
    <property type="entry name" value="Pept_S33"/>
    <property type="match status" value="1"/>
</dbReference>
<feature type="active site" description="Nucleophile" evidence="9">
    <location>
        <position position="105"/>
    </location>
</feature>
<evidence type="ECO:0000256" key="1">
    <source>
        <dbReference type="ARBA" id="ARBA00001585"/>
    </source>
</evidence>
<proteinExistence type="inferred from homology"/>
<dbReference type="SUPFAM" id="SSF53474">
    <property type="entry name" value="alpha/beta-Hydrolases"/>
    <property type="match status" value="1"/>
</dbReference>
<evidence type="ECO:0000256" key="3">
    <source>
        <dbReference type="ARBA" id="ARBA00010088"/>
    </source>
</evidence>
<accession>D4XWQ3</accession>
<comment type="subcellular location">
    <subcellularLocation>
        <location evidence="2 8">Cytoplasm</location>
    </subcellularLocation>
</comment>
<keyword evidence="6 8" id="KW-0645">Protease</keyword>
<evidence type="ECO:0000313" key="13">
    <source>
        <dbReference type="Proteomes" id="UP000004757"/>
    </source>
</evidence>
<comment type="similarity">
    <text evidence="3 8 10">Belongs to the peptidase S33 family.</text>
</comment>
<dbReference type="InterPro" id="IPR029058">
    <property type="entry name" value="AB_hydrolase_fold"/>
</dbReference>
<dbReference type="EC" id="3.4.11.5" evidence="8 10"/>
<dbReference type="GO" id="GO:0005737">
    <property type="term" value="C:cytoplasm"/>
    <property type="evidence" value="ECO:0007669"/>
    <property type="project" value="UniProtKB-SubCell"/>
</dbReference>
<evidence type="ECO:0000256" key="7">
    <source>
        <dbReference type="ARBA" id="ARBA00022801"/>
    </source>
</evidence>
<keyword evidence="5 8" id="KW-0963">Cytoplasm</keyword>
<protein>
    <recommendedName>
        <fullName evidence="8 10">Proline iminopeptidase</fullName>
        <shortName evidence="8">PIP</shortName>
        <ecNumber evidence="8 10">3.4.11.5</ecNumber>
    </recommendedName>
    <alternativeName>
        <fullName evidence="8">Prolyl aminopeptidase</fullName>
    </alternativeName>
</protein>
<evidence type="ECO:0000256" key="2">
    <source>
        <dbReference type="ARBA" id="ARBA00004496"/>
    </source>
</evidence>
<dbReference type="ESTHER" id="9molu-d4xwq3">
    <property type="family name" value="Proline_iminopeptidase"/>
</dbReference>
<dbReference type="Gene3D" id="3.40.50.1820">
    <property type="entry name" value="alpha/beta hydrolase"/>
    <property type="match status" value="1"/>
</dbReference>
<dbReference type="Pfam" id="PF00561">
    <property type="entry name" value="Abhydrolase_1"/>
    <property type="match status" value="1"/>
</dbReference>
<keyword evidence="4 8" id="KW-0031">Aminopeptidase</keyword>
<dbReference type="MEROPS" id="S33.001"/>
<feature type="domain" description="AB hydrolase-1" evidence="11">
    <location>
        <begin position="31"/>
        <end position="289"/>
    </location>
</feature>
<dbReference type="NCBIfam" id="TIGR01249">
    <property type="entry name" value="pro_imino_pep_1"/>
    <property type="match status" value="1"/>
</dbReference>
<name>D4XWQ3_9BACT</name>
<evidence type="ECO:0000313" key="12">
    <source>
        <dbReference type="EMBL" id="EFF41365.1"/>
    </source>
</evidence>
<dbReference type="PANTHER" id="PTHR43722">
    <property type="entry name" value="PROLINE IMINOPEPTIDASE"/>
    <property type="match status" value="1"/>
</dbReference>
<evidence type="ECO:0000259" key="11">
    <source>
        <dbReference type="Pfam" id="PF00561"/>
    </source>
</evidence>
<gene>
    <name evidence="12" type="primary">pip</name>
    <name evidence="12" type="ORF">MALL_0375</name>
</gene>
<dbReference type="PANTHER" id="PTHR43722:SF1">
    <property type="entry name" value="PROLINE IMINOPEPTIDASE"/>
    <property type="match status" value="1"/>
</dbReference>
<dbReference type="PRINTS" id="PR00793">
    <property type="entry name" value="PROAMNOPTASE"/>
</dbReference>
<evidence type="ECO:0000256" key="6">
    <source>
        <dbReference type="ARBA" id="ARBA00022670"/>
    </source>
</evidence>
<dbReference type="InterPro" id="IPR000073">
    <property type="entry name" value="AB_hydrolase_1"/>
</dbReference>
<evidence type="ECO:0000256" key="8">
    <source>
        <dbReference type="PIRNR" id="PIRNR006431"/>
    </source>
</evidence>